<keyword evidence="2" id="KW-1185">Reference proteome</keyword>
<proteinExistence type="predicted"/>
<gene>
    <name evidence="1" type="ORF">B5M45_30910</name>
</gene>
<protein>
    <recommendedName>
        <fullName evidence="3">MafI family immunity protein</fullName>
    </recommendedName>
</protein>
<comment type="caution">
    <text evidence="1">The sequence shown here is derived from an EMBL/GenBank/DDBJ whole genome shotgun (WGS) entry which is preliminary data.</text>
</comment>
<accession>A0A1X0XI78</accession>
<name>A0A1X0XI78_MYCSI</name>
<dbReference type="EMBL" id="MZZM01000046">
    <property type="protein sequence ID" value="ORJ52600.1"/>
    <property type="molecule type" value="Genomic_DNA"/>
</dbReference>
<organism evidence="1 2">
    <name type="scientific">Mycobacterium simiae</name>
    <name type="common">Mycobacterium habana</name>
    <dbReference type="NCBI Taxonomy" id="1784"/>
    <lineage>
        <taxon>Bacteria</taxon>
        <taxon>Bacillati</taxon>
        <taxon>Actinomycetota</taxon>
        <taxon>Actinomycetes</taxon>
        <taxon>Mycobacteriales</taxon>
        <taxon>Mycobacteriaceae</taxon>
        <taxon>Mycobacterium</taxon>
        <taxon>Mycobacterium simiae complex</taxon>
    </lineage>
</organism>
<dbReference type="Proteomes" id="UP000193040">
    <property type="component" value="Unassembled WGS sequence"/>
</dbReference>
<reference evidence="1 2" key="1">
    <citation type="submission" date="2017-03" db="EMBL/GenBank/DDBJ databases">
        <title>Genomic insights into Mycobacterium simiae human colonization.</title>
        <authorList>
            <person name="Steffani J.L."/>
            <person name="Brunck M.E."/>
            <person name="Cruz E."/>
            <person name="Montiel R."/>
            <person name="Barona F."/>
        </authorList>
    </citation>
    <scope>NUCLEOTIDE SEQUENCE [LARGE SCALE GENOMIC DNA]</scope>
    <source>
        <strain evidence="1 2">MsiGto</strain>
    </source>
</reference>
<dbReference type="RefSeq" id="WP_084954221.1">
    <property type="nucleotide sequence ID" value="NZ_MZZM01000046.1"/>
</dbReference>
<evidence type="ECO:0000313" key="2">
    <source>
        <dbReference type="Proteomes" id="UP000193040"/>
    </source>
</evidence>
<dbReference type="AlphaFoldDB" id="A0A1X0XI78"/>
<evidence type="ECO:0008006" key="3">
    <source>
        <dbReference type="Google" id="ProtNLM"/>
    </source>
</evidence>
<sequence length="101" mass="11073">MPAENSKPLRVPHEVQEAFAELQQYTQKRSGLTIAELLNCISEQRLVLANPDLLLLVAEIGVELLYAAIAHPDITPGVLEKAYGLWGEVTAAARRECGFDS</sequence>
<evidence type="ECO:0000313" key="1">
    <source>
        <dbReference type="EMBL" id="ORJ52600.1"/>
    </source>
</evidence>